<evidence type="ECO:0000256" key="5">
    <source>
        <dbReference type="ARBA" id="ARBA00022692"/>
    </source>
</evidence>
<gene>
    <name evidence="16" type="ORF">WMO46_07175</name>
</gene>
<comment type="caution">
    <text evidence="16">The sequence shown here is derived from an EMBL/GenBank/DDBJ whole genome shotgun (WGS) entry which is preliminary data.</text>
</comment>
<dbReference type="Gene3D" id="2.60.40.1120">
    <property type="entry name" value="Carboxypeptidase-like, regulatory domain"/>
    <property type="match status" value="1"/>
</dbReference>
<dbReference type="RefSeq" id="WP_349094078.1">
    <property type="nucleotide sequence ID" value="NZ_JBBMFL010000006.1"/>
</dbReference>
<evidence type="ECO:0000256" key="4">
    <source>
        <dbReference type="ARBA" id="ARBA00022496"/>
    </source>
</evidence>
<dbReference type="InterPro" id="IPR000531">
    <property type="entry name" value="Beta-barrel_TonB"/>
</dbReference>
<dbReference type="Gene3D" id="2.40.170.20">
    <property type="entry name" value="TonB-dependent receptor, beta-barrel domain"/>
    <property type="match status" value="1"/>
</dbReference>
<evidence type="ECO:0000256" key="13">
    <source>
        <dbReference type="SAM" id="SignalP"/>
    </source>
</evidence>
<keyword evidence="8 12" id="KW-0798">TonB box</keyword>
<evidence type="ECO:0000256" key="11">
    <source>
        <dbReference type="PROSITE-ProRule" id="PRU01360"/>
    </source>
</evidence>
<feature type="domain" description="TonB-dependent receptor plug" evidence="15">
    <location>
        <begin position="121"/>
        <end position="252"/>
    </location>
</feature>
<keyword evidence="6" id="KW-0408">Iron</keyword>
<evidence type="ECO:0000256" key="2">
    <source>
        <dbReference type="ARBA" id="ARBA00022448"/>
    </source>
</evidence>
<dbReference type="PANTHER" id="PTHR32552:SF81">
    <property type="entry name" value="TONB-DEPENDENT OUTER MEMBRANE RECEPTOR"/>
    <property type="match status" value="1"/>
</dbReference>
<keyword evidence="3 11" id="KW-1134">Transmembrane beta strand</keyword>
<keyword evidence="13" id="KW-0732">Signal</keyword>
<dbReference type="EMBL" id="JBBMFL010000006">
    <property type="protein sequence ID" value="MEQ2544728.1"/>
    <property type="molecule type" value="Genomic_DNA"/>
</dbReference>
<dbReference type="PROSITE" id="PS52016">
    <property type="entry name" value="TONB_DEPENDENT_REC_3"/>
    <property type="match status" value="1"/>
</dbReference>
<keyword evidence="5 11" id="KW-0812">Transmembrane</keyword>
<evidence type="ECO:0000256" key="9">
    <source>
        <dbReference type="ARBA" id="ARBA00023136"/>
    </source>
</evidence>
<evidence type="ECO:0000256" key="6">
    <source>
        <dbReference type="ARBA" id="ARBA00023004"/>
    </source>
</evidence>
<evidence type="ECO:0000256" key="3">
    <source>
        <dbReference type="ARBA" id="ARBA00022452"/>
    </source>
</evidence>
<dbReference type="InterPro" id="IPR037066">
    <property type="entry name" value="Plug_dom_sf"/>
</dbReference>
<dbReference type="InterPro" id="IPR008969">
    <property type="entry name" value="CarboxyPept-like_regulatory"/>
</dbReference>
<dbReference type="NCBIfam" id="TIGR04056">
    <property type="entry name" value="OMP_RagA_SusC"/>
    <property type="match status" value="1"/>
</dbReference>
<dbReference type="InterPro" id="IPR039426">
    <property type="entry name" value="TonB-dep_rcpt-like"/>
</dbReference>
<dbReference type="SUPFAM" id="SSF49464">
    <property type="entry name" value="Carboxypeptidase regulatory domain-like"/>
    <property type="match status" value="1"/>
</dbReference>
<dbReference type="SUPFAM" id="SSF56935">
    <property type="entry name" value="Porins"/>
    <property type="match status" value="1"/>
</dbReference>
<dbReference type="InterPro" id="IPR023997">
    <property type="entry name" value="TonB-dep_OMP_SusC/RagA_CS"/>
</dbReference>
<evidence type="ECO:0000256" key="7">
    <source>
        <dbReference type="ARBA" id="ARBA00023065"/>
    </source>
</evidence>
<keyword evidence="10 11" id="KW-0998">Cell outer membrane</keyword>
<evidence type="ECO:0000256" key="8">
    <source>
        <dbReference type="ARBA" id="ARBA00023077"/>
    </source>
</evidence>
<keyword evidence="7" id="KW-0406">Ion transport</keyword>
<dbReference type="Pfam" id="PF07715">
    <property type="entry name" value="Plug"/>
    <property type="match status" value="1"/>
</dbReference>
<dbReference type="Pfam" id="PF00593">
    <property type="entry name" value="TonB_dep_Rec_b-barrel"/>
    <property type="match status" value="1"/>
</dbReference>
<dbReference type="Pfam" id="PF13715">
    <property type="entry name" value="CarbopepD_reg_2"/>
    <property type="match status" value="1"/>
</dbReference>
<dbReference type="PANTHER" id="PTHR32552">
    <property type="entry name" value="FERRICHROME IRON RECEPTOR-RELATED"/>
    <property type="match status" value="1"/>
</dbReference>
<keyword evidence="2 11" id="KW-0813">Transport</keyword>
<keyword evidence="9 11" id="KW-0472">Membrane</keyword>
<proteinExistence type="inferred from homology"/>
<dbReference type="InterPro" id="IPR012910">
    <property type="entry name" value="Plug_dom"/>
</dbReference>
<evidence type="ECO:0000259" key="15">
    <source>
        <dbReference type="Pfam" id="PF07715"/>
    </source>
</evidence>
<evidence type="ECO:0000256" key="10">
    <source>
        <dbReference type="ARBA" id="ARBA00023237"/>
    </source>
</evidence>
<dbReference type="InterPro" id="IPR023996">
    <property type="entry name" value="TonB-dep_OMP_SusC/RagA"/>
</dbReference>
<dbReference type="Proteomes" id="UP001460202">
    <property type="component" value="Unassembled WGS sequence"/>
</dbReference>
<dbReference type="InterPro" id="IPR036942">
    <property type="entry name" value="Beta-barrel_TonB_sf"/>
</dbReference>
<protein>
    <submittedName>
        <fullName evidence="16">SusC/RagA family TonB-linked outer membrane protein</fullName>
    </submittedName>
</protein>
<evidence type="ECO:0000259" key="14">
    <source>
        <dbReference type="Pfam" id="PF00593"/>
    </source>
</evidence>
<comment type="similarity">
    <text evidence="11 12">Belongs to the TonB-dependent receptor family.</text>
</comment>
<name>A0ABV1GXB3_9BACT</name>
<reference evidence="16 17" key="1">
    <citation type="submission" date="2024-03" db="EMBL/GenBank/DDBJ databases">
        <title>Human intestinal bacterial collection.</title>
        <authorList>
            <person name="Pauvert C."/>
            <person name="Hitch T.C.A."/>
            <person name="Clavel T."/>
        </authorList>
    </citation>
    <scope>NUCLEOTIDE SEQUENCE [LARGE SCALE GENOMIC DNA]</scope>
    <source>
        <strain evidence="16 17">CLA-KB-H122</strain>
    </source>
</reference>
<accession>A0ABV1GXB3</accession>
<evidence type="ECO:0000256" key="12">
    <source>
        <dbReference type="RuleBase" id="RU003357"/>
    </source>
</evidence>
<feature type="signal peptide" evidence="13">
    <location>
        <begin position="1"/>
        <end position="28"/>
    </location>
</feature>
<evidence type="ECO:0000256" key="1">
    <source>
        <dbReference type="ARBA" id="ARBA00004571"/>
    </source>
</evidence>
<dbReference type="NCBIfam" id="TIGR04057">
    <property type="entry name" value="SusC_RagA_signa"/>
    <property type="match status" value="1"/>
</dbReference>
<organism evidence="16 17">
    <name type="scientific">Alistipes intestinihominis</name>
    <dbReference type="NCBI Taxonomy" id="3133172"/>
    <lineage>
        <taxon>Bacteria</taxon>
        <taxon>Pseudomonadati</taxon>
        <taxon>Bacteroidota</taxon>
        <taxon>Bacteroidia</taxon>
        <taxon>Bacteroidales</taxon>
        <taxon>Rikenellaceae</taxon>
        <taxon>Alistipes</taxon>
    </lineage>
</organism>
<keyword evidence="17" id="KW-1185">Reference proteome</keyword>
<keyword evidence="4" id="KW-0410">Iron transport</keyword>
<evidence type="ECO:0000313" key="17">
    <source>
        <dbReference type="Proteomes" id="UP001460202"/>
    </source>
</evidence>
<evidence type="ECO:0000313" key="16">
    <source>
        <dbReference type="EMBL" id="MEQ2544728.1"/>
    </source>
</evidence>
<dbReference type="Gene3D" id="2.170.130.10">
    <property type="entry name" value="TonB-dependent receptor, plug domain"/>
    <property type="match status" value="1"/>
</dbReference>
<sequence length="1068" mass="118640">MKNLFKFCFALFVLSVLPAMLPAQTLRAVKGTVFDSDGTTPMAGVSVLVRGTNRGTTTDKTGKYSVQASEADILVFSFLGYTEKSAIVGNRTSIDIVLQEDSKTINEVVVTALGIKREEKSLGYAVSKMSADELNNAASSNWLNGIAGKVAGLNMNQAGAGPGGSMRVTLRGESSINPAASEALFVIDGVPMLSDMDSSGGSSSAYDAGSADMPIDYGNGASDLNPDDIESITVLKGAAATALYGSRAANGAIVVTTKSGSKERGVRVIYSTTVTFENAGYWPDFQDQYGSGGIGNDRYYSFYNLAAEGLTKTQNHRSWGPKFEGQLYYQYGAKNEDGTYTATPWVARDWYKGFFETGVTYNNFVAIDGSNGKGTSARLSFTDNRNDWITPNTGYNRQTLSASFRSEVTDWLTLDMKVNYNRKQSDNLPQSGYGVSTIPYTLMWSQQSVPIDWYRDYRIDEYTQNNPFTTSADNPYMQAYEQLNTMLRNRVYGNVSLNIRLTEHLSLMLRSGLDMNNEFRTQQQPFGSRKAANGKYKEQRLYRAEFNHDFLVRYDNRWGDFGFNASVGGNVMRYNQNNSTMWSTALKTPGVYKFANSVDRPLYTNTIRDKSIRSLYAMAQFSYKDYVYLDVTGRNDWSSTLAKGNNSYFYPSVSASVLLSSIFGFSERALAVDLLKVRLSWANVGNDTDPYKINNYYTNSEFGGGLIYPTGIVNADLKPEMVESWETGLEARFFKGRLGVDFTYYYSTSRNQILNAPVDPVTGSRNTLINAGKLVNKGIEVSLSGSPVRTKKFRWDIDVVYSRNCNEVLELTEGVDQWVISKIATAQVIARPGGTLGALYGTGFERIPEGATCVMPDGSVKDISGEILYENGYPVQNKTELRYLGDTQPDWKGGITMKFSYRGLKLSVAVDGQFGGHAWSLSNSMFSYLGKLNNSLEGRYDGLVGKGYVYDSATGTYSPNMEVTEEIGTYYDRVYNRDNVESNIFSTSFIKLREVRLEYSLPKKWMEKTRFLRGVSVAVFGRNLAMWTRWPQYDPEIAALNGSTITTGFESGQFPMTRSYGFNVKLQF</sequence>
<feature type="chain" id="PRO_5045531945" evidence="13">
    <location>
        <begin position="29"/>
        <end position="1068"/>
    </location>
</feature>
<feature type="domain" description="TonB-dependent receptor-like beta-barrel" evidence="14">
    <location>
        <begin position="456"/>
        <end position="801"/>
    </location>
</feature>
<comment type="subcellular location">
    <subcellularLocation>
        <location evidence="1 11">Cell outer membrane</location>
        <topology evidence="1 11">Multi-pass membrane protein</topology>
    </subcellularLocation>
</comment>